<evidence type="ECO:0000313" key="12">
    <source>
        <dbReference type="Proteomes" id="UP000285301"/>
    </source>
</evidence>
<dbReference type="InterPro" id="IPR020103">
    <property type="entry name" value="PsdUridine_synth_cat_dom_sf"/>
</dbReference>
<dbReference type="InterPro" id="IPR026627">
    <property type="entry name" value="NDUFB2_animal"/>
</dbReference>
<evidence type="ECO:0000256" key="3">
    <source>
        <dbReference type="ARBA" id="ARBA00010876"/>
    </source>
</evidence>
<dbReference type="EMBL" id="NCKU01008724">
    <property type="protein sequence ID" value="RWS01723.1"/>
    <property type="molecule type" value="Genomic_DNA"/>
</dbReference>
<dbReference type="GO" id="GO:0045271">
    <property type="term" value="C:respiratory chain complex I"/>
    <property type="evidence" value="ECO:0007669"/>
    <property type="project" value="InterPro"/>
</dbReference>
<evidence type="ECO:0000256" key="5">
    <source>
        <dbReference type="ARBA" id="ARBA00036943"/>
    </source>
</evidence>
<dbReference type="Pfam" id="PF00849">
    <property type="entry name" value="PseudoU_synth_2"/>
    <property type="match status" value="1"/>
</dbReference>
<reference evidence="11 12" key="1">
    <citation type="journal article" date="2018" name="Gigascience">
        <title>Genomes of trombidid mites reveal novel predicted allergens and laterally-transferred genes associated with secondary metabolism.</title>
        <authorList>
            <person name="Dong X."/>
            <person name="Chaisiri K."/>
            <person name="Xia D."/>
            <person name="Armstrong S.D."/>
            <person name="Fang Y."/>
            <person name="Donnelly M.J."/>
            <person name="Kadowaki T."/>
            <person name="McGarry J.W."/>
            <person name="Darby A.C."/>
            <person name="Makepeace B.L."/>
        </authorList>
    </citation>
    <scope>NUCLEOTIDE SEQUENCE [LARGE SCALE GENOMIC DNA]</scope>
    <source>
        <strain evidence="11">UoL-WK</strain>
    </source>
</reference>
<dbReference type="GO" id="GO:0001522">
    <property type="term" value="P:pseudouridine synthesis"/>
    <property type="evidence" value="ECO:0007669"/>
    <property type="project" value="InterPro"/>
</dbReference>
<proteinExistence type="inferred from homology"/>
<keyword evidence="12" id="KW-1185">Reference proteome</keyword>
<comment type="catalytic activity">
    <reaction evidence="5">
        <text>a uridine in tRNA = a pseudouridine in tRNA</text>
        <dbReference type="Rhea" id="RHEA:54572"/>
        <dbReference type="Rhea" id="RHEA-COMP:13339"/>
        <dbReference type="Rhea" id="RHEA-COMP:13934"/>
        <dbReference type="ChEBI" id="CHEBI:65314"/>
        <dbReference type="ChEBI" id="CHEBI:65315"/>
    </reaction>
</comment>
<dbReference type="Pfam" id="PF14813">
    <property type="entry name" value="NADH_B2"/>
    <property type="match status" value="1"/>
</dbReference>
<dbReference type="EMBL" id="NCKU01004558">
    <property type="protein sequence ID" value="RWS05771.1"/>
    <property type="molecule type" value="Genomic_DNA"/>
</dbReference>
<dbReference type="PANTHER" id="PTHR21600:SF83">
    <property type="entry name" value="PSEUDOURIDYLATE SYNTHASE RPUSD4, MITOCHONDRIAL"/>
    <property type="match status" value="1"/>
</dbReference>
<protein>
    <recommendedName>
        <fullName evidence="6">Pseudouridylate synthase RPUSD4, mitochondrial</fullName>
    </recommendedName>
    <alternativeName>
        <fullName evidence="7">RNA pseudouridylate synthase domain-containing protein 4</fullName>
    </alternativeName>
</protein>
<dbReference type="Proteomes" id="UP000285301">
    <property type="component" value="Unassembled WGS sequence"/>
</dbReference>
<dbReference type="InterPro" id="IPR006145">
    <property type="entry name" value="PsdUridine_synth_RsuA/RluA"/>
</dbReference>
<dbReference type="AlphaFoldDB" id="A0A3S4QNK7"/>
<comment type="caution">
    <text evidence="11">The sequence shown here is derived from an EMBL/GenBank/DDBJ whole genome shotgun (WGS) entry which is preliminary data.</text>
</comment>
<dbReference type="GO" id="GO:0005743">
    <property type="term" value="C:mitochondrial inner membrane"/>
    <property type="evidence" value="ECO:0007669"/>
    <property type="project" value="InterPro"/>
</dbReference>
<accession>A0A3S4QNK7</accession>
<comment type="catalytic activity">
    <reaction evidence="2">
        <text>uridine in 5S rRNA = pseudouridine in 5S rRNA</text>
        <dbReference type="Rhea" id="RHEA:47036"/>
        <dbReference type="Rhea" id="RHEA-COMP:11730"/>
        <dbReference type="Rhea" id="RHEA-COMP:11731"/>
        <dbReference type="ChEBI" id="CHEBI:65314"/>
        <dbReference type="ChEBI" id="CHEBI:65315"/>
    </reaction>
</comment>
<evidence type="ECO:0000256" key="8">
    <source>
        <dbReference type="SAM" id="SignalP"/>
    </source>
</evidence>
<evidence type="ECO:0000256" key="4">
    <source>
        <dbReference type="ARBA" id="ARBA00023235"/>
    </source>
</evidence>
<name>A0A3S4QNK7_9ACAR</name>
<feature type="signal peptide" evidence="8">
    <location>
        <begin position="1"/>
        <end position="21"/>
    </location>
</feature>
<feature type="non-terminal residue" evidence="11">
    <location>
        <position position="1"/>
    </location>
</feature>
<evidence type="ECO:0000256" key="2">
    <source>
        <dbReference type="ARBA" id="ARBA00001896"/>
    </source>
</evidence>
<evidence type="ECO:0000256" key="1">
    <source>
        <dbReference type="ARBA" id="ARBA00001166"/>
    </source>
</evidence>
<evidence type="ECO:0000256" key="6">
    <source>
        <dbReference type="ARBA" id="ARBA00039953"/>
    </source>
</evidence>
<keyword evidence="4" id="KW-0413">Isomerase</keyword>
<keyword evidence="8" id="KW-0732">Signal</keyword>
<sequence length="749" mass="86073">GQKKFVFAMATFLWTWVFYHCFYDYEHITGEYEDPDRSKFTDEELGIPPDEEGLAPVKDHVMSTRIPHGPLSSLPHHPYRLQLKCGDTGVIRVQSLLGQSVLNAEQKQSDVFGVNDVSKEDVSGIYVGVKFKANSFQLKSETNVKERLVTTSFGDVRFDSSNMIKYHGQLEEDFEEPIEVINDIEETNNESNEQNEKEQSSDENDLSFIDEQYFSSSAINAETTRKLDTDLTNIQHSDPQNSTNKFFDEVKNSNFIDQQYFLPNQDIANAPNADKTIIDSAIFPKKQWEEHDDTDFSFINNNNASKKVKGEMARFDFNLTKEWFEFSKEYAKSENILNLKHSIKPTSKEDDKEVCLLEGIKYAKESPLKKLEDLENELISIKEDHMVQDEPEEIEAIKIVPKEDEAEKVEKEKEPPKTAFEFYKKLKSGEIEPQREELKKDKRTFRIAGEDLDHNKIDPSGIQYDSQGFRNFKEQIVDYSKIRKEEIVWKLKKSIIFDDCDILALDKPYGIVCHGNKSTATAPLLHDLIPDLASLINVEKLYPVHRLDKEATGVLLLAKTQKMASILMTLFQQRKIKKYYNAVTRGVPDQKEGIIDIPMEEGRIDGKEIMILRPDLEENLRRIIKPSKDAKRAVTYYRVKNERGNAALLELSTETGVKHQIRCHLGFGLRTPILGDHKYSNIDKIVPQKLPTDMLAALNVRQSKVRNIPLHLHCKLVIIPELGRNDGNIAINAHLPHVFRRNAKALKLL</sequence>
<comment type="catalytic activity">
    <reaction evidence="1">
        <text>a uridine in mRNA = a pseudouridine in mRNA</text>
        <dbReference type="Rhea" id="RHEA:56644"/>
        <dbReference type="Rhea" id="RHEA-COMP:14658"/>
        <dbReference type="Rhea" id="RHEA-COMP:14659"/>
        <dbReference type="ChEBI" id="CHEBI:65314"/>
        <dbReference type="ChEBI" id="CHEBI:65315"/>
    </reaction>
</comment>
<dbReference type="GO" id="GO:0009982">
    <property type="term" value="F:pseudouridine synthase activity"/>
    <property type="evidence" value="ECO:0007669"/>
    <property type="project" value="InterPro"/>
</dbReference>
<dbReference type="OrthoDB" id="418349at2759"/>
<dbReference type="Gene3D" id="3.30.2350.10">
    <property type="entry name" value="Pseudouridine synthase"/>
    <property type="match status" value="1"/>
</dbReference>
<comment type="similarity">
    <text evidence="3">Belongs to the pseudouridine synthase RluA family.</text>
</comment>
<evidence type="ECO:0000313" key="10">
    <source>
        <dbReference type="EMBL" id="RWS01723.1"/>
    </source>
</evidence>
<gene>
    <name evidence="11" type="ORF">B4U79_05607</name>
    <name evidence="10" type="ORF">B4U79_10608</name>
</gene>
<dbReference type="STRING" id="1965070.A0A3S4QNK7"/>
<reference evidence="11" key="2">
    <citation type="submission" date="2018-11" db="EMBL/GenBank/DDBJ databases">
        <title>Trombidioid mite genomics.</title>
        <authorList>
            <person name="Dong X."/>
        </authorList>
    </citation>
    <scope>NUCLEOTIDE SEQUENCE</scope>
    <source>
        <strain evidence="11">UoL-WK</strain>
    </source>
</reference>
<dbReference type="InterPro" id="IPR050188">
    <property type="entry name" value="RluA_PseudoU_synthase"/>
</dbReference>
<evidence type="ECO:0000256" key="7">
    <source>
        <dbReference type="ARBA" id="ARBA00041563"/>
    </source>
</evidence>
<feature type="domain" description="Pseudouridine synthase RsuA/RluA-like" evidence="9">
    <location>
        <begin position="502"/>
        <end position="665"/>
    </location>
</feature>
<feature type="chain" id="PRO_5033399700" description="Pseudouridylate synthase RPUSD4, mitochondrial" evidence="8">
    <location>
        <begin position="22"/>
        <end position="749"/>
    </location>
</feature>
<dbReference type="PANTHER" id="PTHR21600">
    <property type="entry name" value="MITOCHONDRIAL RNA PSEUDOURIDINE SYNTHASE"/>
    <property type="match status" value="1"/>
</dbReference>
<dbReference type="GO" id="GO:0003723">
    <property type="term" value="F:RNA binding"/>
    <property type="evidence" value="ECO:0007669"/>
    <property type="project" value="InterPro"/>
</dbReference>
<dbReference type="CDD" id="cd02869">
    <property type="entry name" value="PseudoU_synth_RluA_like"/>
    <property type="match status" value="1"/>
</dbReference>
<evidence type="ECO:0000259" key="9">
    <source>
        <dbReference type="Pfam" id="PF00849"/>
    </source>
</evidence>
<organism evidence="11 12">
    <name type="scientific">Dinothrombium tinctorium</name>
    <dbReference type="NCBI Taxonomy" id="1965070"/>
    <lineage>
        <taxon>Eukaryota</taxon>
        <taxon>Metazoa</taxon>
        <taxon>Ecdysozoa</taxon>
        <taxon>Arthropoda</taxon>
        <taxon>Chelicerata</taxon>
        <taxon>Arachnida</taxon>
        <taxon>Acari</taxon>
        <taxon>Acariformes</taxon>
        <taxon>Trombidiformes</taxon>
        <taxon>Prostigmata</taxon>
        <taxon>Anystina</taxon>
        <taxon>Parasitengona</taxon>
        <taxon>Trombidioidea</taxon>
        <taxon>Trombidiidae</taxon>
        <taxon>Dinothrombium</taxon>
    </lineage>
</organism>
<evidence type="ECO:0000313" key="11">
    <source>
        <dbReference type="EMBL" id="RWS05771.1"/>
    </source>
</evidence>
<dbReference type="SUPFAM" id="SSF55120">
    <property type="entry name" value="Pseudouridine synthase"/>
    <property type="match status" value="1"/>
</dbReference>